<evidence type="ECO:0000313" key="1">
    <source>
        <dbReference type="EnsemblPlants" id="ORUFI08G10600.1"/>
    </source>
</evidence>
<protein>
    <submittedName>
        <fullName evidence="1">Uncharacterized protein</fullName>
    </submittedName>
</protein>
<accession>A0A0E0QGX6</accession>
<evidence type="ECO:0000313" key="2">
    <source>
        <dbReference type="Proteomes" id="UP000008022"/>
    </source>
</evidence>
<proteinExistence type="predicted"/>
<keyword evidence="2" id="KW-1185">Reference proteome</keyword>
<dbReference type="Gramene" id="ORUFI08G10600.1">
    <property type="protein sequence ID" value="ORUFI08G10600.1"/>
    <property type="gene ID" value="ORUFI08G10600"/>
</dbReference>
<dbReference type="AlphaFoldDB" id="A0A0E0QGX6"/>
<dbReference type="Proteomes" id="UP000008022">
    <property type="component" value="Unassembled WGS sequence"/>
</dbReference>
<name>A0A0E0QGX6_ORYRU</name>
<sequence length="121" mass="13200">MRKGQGRHDATEVAPELEERLCRHGWAASVAVVARNVAAVREPTTARLAVKVLLDVGPILDSFEPRANLKTTTIVNFDGGMSINESFAVSVRLVGNPAPWARTGVRKNPVLFMQHLQISCL</sequence>
<reference evidence="1" key="2">
    <citation type="submission" date="2015-06" db="UniProtKB">
        <authorList>
            <consortium name="EnsemblPlants"/>
        </authorList>
    </citation>
    <scope>IDENTIFICATION</scope>
</reference>
<organism evidence="1 2">
    <name type="scientific">Oryza rufipogon</name>
    <name type="common">Brownbeard rice</name>
    <name type="synonym">Asian wild rice</name>
    <dbReference type="NCBI Taxonomy" id="4529"/>
    <lineage>
        <taxon>Eukaryota</taxon>
        <taxon>Viridiplantae</taxon>
        <taxon>Streptophyta</taxon>
        <taxon>Embryophyta</taxon>
        <taxon>Tracheophyta</taxon>
        <taxon>Spermatophyta</taxon>
        <taxon>Magnoliopsida</taxon>
        <taxon>Liliopsida</taxon>
        <taxon>Poales</taxon>
        <taxon>Poaceae</taxon>
        <taxon>BOP clade</taxon>
        <taxon>Oryzoideae</taxon>
        <taxon>Oryzeae</taxon>
        <taxon>Oryzinae</taxon>
        <taxon>Oryza</taxon>
    </lineage>
</organism>
<dbReference type="EnsemblPlants" id="ORUFI08G10600.1">
    <property type="protein sequence ID" value="ORUFI08G10600.1"/>
    <property type="gene ID" value="ORUFI08G10600"/>
</dbReference>
<dbReference type="HOGENOM" id="CLU_2041886_0_0_1"/>
<reference evidence="2" key="1">
    <citation type="submission" date="2013-06" db="EMBL/GenBank/DDBJ databases">
        <authorList>
            <person name="Zhao Q."/>
        </authorList>
    </citation>
    <scope>NUCLEOTIDE SEQUENCE</scope>
    <source>
        <strain evidence="2">cv. W1943</strain>
    </source>
</reference>